<feature type="compositionally biased region" description="Polar residues" evidence="1">
    <location>
        <begin position="168"/>
        <end position="178"/>
    </location>
</feature>
<protein>
    <submittedName>
        <fullName evidence="2">Uncharacterized protein</fullName>
    </submittedName>
</protein>
<sequence>MKLLYCTIDLPNKCTFCEKIETKLRKRERALSDRERWLEEPQRFHASIQKATEDIEVLEREITAAQAEKDRKYQNVGNTKRPSDGFEHDLDYRSNNPIYNVERVDRPARGAFAAASAHRPSPLSFKRVRKACDKSFGDPEEPCHHHSTMKNNIDLVQPERTFKEPDNANGNCKISGESSEFRETRNDEAQEVDRDRRESQSVAAYKTQTQSYSSALDSGALEDHVFRPSSTSDLFGTEQRPVVHSLLGEALDRVEEIEVEVDASRKIQAGPETERSYHEGQGRGIDAYRVPQPVVYLTDTPVIGATSGVRGQTQAIPVAAMETGNKYSSQKHKDEPEICNECLESERNPKGYVKVSSPDSVDDSEGLDKLGLDRSQNTNATHDASNGLSSCESVPPVFDEGFADALPPSSRAGPPCTPSATSDLLASSKARASPTGPVLHPQDYDNYAISTPEGASSGRHYNDSSVTSPHTKSRRSSTGSYVPPTGPVSMLEGEEASNRRALMHTVRGLRRRARDLLCQTHARDRARVGSSSSVVQNRTIRRRHSLPASLRGEGGLRRIDDHEQRLREVPNGVPGNSGSTTNSHWQVSDASSTAPGASGRTSIPASGIGAPSRDSSPPAKRPRSSLQPGKRASEARLRCIFSVGEPEIYFDHTQKYEHIAELL</sequence>
<reference evidence="2 3" key="1">
    <citation type="submission" date="2023-09" db="EMBL/GenBank/DDBJ databases">
        <title>Complete-Gapless Cercospora beticola genome.</title>
        <authorList>
            <person name="Wyatt N.A."/>
            <person name="Spanner R.E."/>
            <person name="Bolton M.D."/>
        </authorList>
    </citation>
    <scope>NUCLEOTIDE SEQUENCE [LARGE SCALE GENOMIC DNA]</scope>
    <source>
        <strain evidence="2">Cb09-40</strain>
    </source>
</reference>
<evidence type="ECO:0000313" key="2">
    <source>
        <dbReference type="EMBL" id="WPB07380.1"/>
    </source>
</evidence>
<feature type="compositionally biased region" description="Basic and acidic residues" evidence="1">
    <location>
        <begin position="179"/>
        <end position="199"/>
    </location>
</feature>
<feature type="compositionally biased region" description="Polar residues" evidence="1">
    <location>
        <begin position="374"/>
        <end position="392"/>
    </location>
</feature>
<gene>
    <name evidence="2" type="ORF">RHO25_012041</name>
</gene>
<keyword evidence="3" id="KW-1185">Reference proteome</keyword>
<organism evidence="2 3">
    <name type="scientific">Cercospora beticola</name>
    <name type="common">Sugarbeet leaf spot fungus</name>
    <dbReference type="NCBI Taxonomy" id="122368"/>
    <lineage>
        <taxon>Eukaryota</taxon>
        <taxon>Fungi</taxon>
        <taxon>Dikarya</taxon>
        <taxon>Ascomycota</taxon>
        <taxon>Pezizomycotina</taxon>
        <taxon>Dothideomycetes</taxon>
        <taxon>Dothideomycetidae</taxon>
        <taxon>Mycosphaerellales</taxon>
        <taxon>Mycosphaerellaceae</taxon>
        <taxon>Cercospora</taxon>
    </lineage>
</organism>
<feature type="non-terminal residue" evidence="2">
    <location>
        <position position="663"/>
    </location>
</feature>
<feature type="compositionally biased region" description="Polar residues" evidence="1">
    <location>
        <begin position="529"/>
        <end position="538"/>
    </location>
</feature>
<feature type="compositionally biased region" description="Basic and acidic residues" evidence="1">
    <location>
        <begin position="554"/>
        <end position="568"/>
    </location>
</feature>
<feature type="region of interest" description="Disordered" evidence="1">
    <location>
        <begin position="350"/>
        <end position="497"/>
    </location>
</feature>
<feature type="compositionally biased region" description="Polar residues" evidence="1">
    <location>
        <begin position="574"/>
        <end position="604"/>
    </location>
</feature>
<dbReference type="EMBL" id="CP134191">
    <property type="protein sequence ID" value="WPB07380.1"/>
    <property type="molecule type" value="Genomic_DNA"/>
</dbReference>
<feature type="region of interest" description="Disordered" evidence="1">
    <location>
        <begin position="71"/>
        <end position="91"/>
    </location>
</feature>
<feature type="compositionally biased region" description="Basic and acidic residues" evidence="1">
    <location>
        <begin position="81"/>
        <end position="91"/>
    </location>
</feature>
<dbReference type="RefSeq" id="XP_065459553.1">
    <property type="nucleotide sequence ID" value="XM_065603481.1"/>
</dbReference>
<dbReference type="GeneID" id="90644799"/>
<name>A0ABZ0P717_CERBT</name>
<feature type="compositionally biased region" description="Polar residues" evidence="1">
    <location>
        <begin position="463"/>
        <end position="480"/>
    </location>
</feature>
<evidence type="ECO:0000256" key="1">
    <source>
        <dbReference type="SAM" id="MobiDB-lite"/>
    </source>
</evidence>
<evidence type="ECO:0000313" key="3">
    <source>
        <dbReference type="Proteomes" id="UP001302367"/>
    </source>
</evidence>
<dbReference type="Proteomes" id="UP001302367">
    <property type="component" value="Chromosome 8"/>
</dbReference>
<proteinExistence type="predicted"/>
<feature type="region of interest" description="Disordered" evidence="1">
    <location>
        <begin position="523"/>
        <end position="632"/>
    </location>
</feature>
<accession>A0ABZ0P717</accession>
<feature type="compositionally biased region" description="Polar residues" evidence="1">
    <location>
        <begin position="200"/>
        <end position="214"/>
    </location>
</feature>
<feature type="region of interest" description="Disordered" evidence="1">
    <location>
        <begin position="161"/>
        <end position="214"/>
    </location>
</feature>